<dbReference type="Pfam" id="PF01551">
    <property type="entry name" value="Peptidase_M23"/>
    <property type="match status" value="1"/>
</dbReference>
<protein>
    <submittedName>
        <fullName evidence="3">Peptidase M23</fullName>
    </submittedName>
</protein>
<dbReference type="SUPFAM" id="SSF51261">
    <property type="entry name" value="Duplicated hybrid motif"/>
    <property type="match status" value="1"/>
</dbReference>
<dbReference type="RefSeq" id="WP_015752205.1">
    <property type="nucleotide sequence ID" value="NC_013223.1"/>
</dbReference>
<dbReference type="PANTHER" id="PTHR21666:SF289">
    <property type="entry name" value="L-ALA--D-GLU ENDOPEPTIDASE"/>
    <property type="match status" value="1"/>
</dbReference>
<feature type="domain" description="M23ase beta-sheet core" evidence="2">
    <location>
        <begin position="329"/>
        <end position="423"/>
    </location>
</feature>
<evidence type="ECO:0000313" key="4">
    <source>
        <dbReference type="Proteomes" id="UP000001052"/>
    </source>
</evidence>
<dbReference type="EMBL" id="CP001734">
    <property type="protein sequence ID" value="ACV69062.1"/>
    <property type="molecule type" value="Genomic_DNA"/>
</dbReference>
<dbReference type="GO" id="GO:0004222">
    <property type="term" value="F:metalloendopeptidase activity"/>
    <property type="evidence" value="ECO:0007669"/>
    <property type="project" value="TreeGrafter"/>
</dbReference>
<dbReference type="PANTHER" id="PTHR21666">
    <property type="entry name" value="PEPTIDASE-RELATED"/>
    <property type="match status" value="1"/>
</dbReference>
<evidence type="ECO:0000256" key="1">
    <source>
        <dbReference type="ARBA" id="ARBA00022729"/>
    </source>
</evidence>
<dbReference type="InterPro" id="IPR011055">
    <property type="entry name" value="Dup_hybrid_motif"/>
</dbReference>
<keyword evidence="4" id="KW-1185">Reference proteome</keyword>
<dbReference type="eggNOG" id="COG0739">
    <property type="taxonomic scope" value="Bacteria"/>
</dbReference>
<organism evidence="3 4">
    <name type="scientific">Desulfohalobium retbaense (strain ATCC 49708 / DSM 5692 / JCM 16813 / HR100)</name>
    <dbReference type="NCBI Taxonomy" id="485915"/>
    <lineage>
        <taxon>Bacteria</taxon>
        <taxon>Pseudomonadati</taxon>
        <taxon>Thermodesulfobacteriota</taxon>
        <taxon>Desulfovibrionia</taxon>
        <taxon>Desulfovibrionales</taxon>
        <taxon>Desulfohalobiaceae</taxon>
        <taxon>Desulfohalobium</taxon>
    </lineage>
</organism>
<dbReference type="KEGG" id="drt:Dret_1778"/>
<dbReference type="Gene3D" id="2.70.70.10">
    <property type="entry name" value="Glucose Permease (Domain IIA)"/>
    <property type="match status" value="1"/>
</dbReference>
<accession>C8X3R5</accession>
<dbReference type="AlphaFoldDB" id="C8X3R5"/>
<dbReference type="CDD" id="cd12797">
    <property type="entry name" value="M23_peptidase"/>
    <property type="match status" value="1"/>
</dbReference>
<dbReference type="InterPro" id="IPR016047">
    <property type="entry name" value="M23ase_b-sheet_dom"/>
</dbReference>
<reference evidence="4" key="1">
    <citation type="submission" date="2009-09" db="EMBL/GenBank/DDBJ databases">
        <title>The complete chromosome of Desulfohalobium retbaense DSM 5692.</title>
        <authorList>
            <consortium name="US DOE Joint Genome Institute (JGI-PGF)"/>
            <person name="Lucas S."/>
            <person name="Copeland A."/>
            <person name="Lapidus A."/>
            <person name="Glavina del Rio T."/>
            <person name="Dalin E."/>
            <person name="Tice H."/>
            <person name="Bruce D."/>
            <person name="Goodwin L."/>
            <person name="Pitluck S."/>
            <person name="Kyrpides N."/>
            <person name="Mavromatis K."/>
            <person name="Ivanova N."/>
            <person name="Mikhailova N."/>
            <person name="Munk A.C."/>
            <person name="Brettin T."/>
            <person name="Detter J.C."/>
            <person name="Han C."/>
            <person name="Tapia R."/>
            <person name="Larimer F."/>
            <person name="Land M."/>
            <person name="Hauser L."/>
            <person name="Markowitz V."/>
            <person name="Cheng J.-F."/>
            <person name="Hugenholtz P."/>
            <person name="Woyke T."/>
            <person name="Wu D."/>
            <person name="Spring S."/>
            <person name="Klenk H.-P."/>
            <person name="Eisen J.A."/>
        </authorList>
    </citation>
    <scope>NUCLEOTIDE SEQUENCE [LARGE SCALE GENOMIC DNA]</scope>
    <source>
        <strain evidence="4">DSM 5692</strain>
    </source>
</reference>
<dbReference type="InterPro" id="IPR050570">
    <property type="entry name" value="Cell_wall_metabolism_enzyme"/>
</dbReference>
<dbReference type="STRING" id="485915.Dret_1778"/>
<dbReference type="OrthoDB" id="9765786at2"/>
<reference evidence="3 4" key="2">
    <citation type="journal article" date="2010" name="Stand. Genomic Sci.">
        <title>Complete genome sequence of Desulfohalobium retbaense type strain (HR(100)).</title>
        <authorList>
            <person name="Spring S."/>
            <person name="Nolan M."/>
            <person name="Lapidus A."/>
            <person name="Glavina Del Rio T."/>
            <person name="Copeland A."/>
            <person name="Tice H."/>
            <person name="Cheng J.F."/>
            <person name="Lucas S."/>
            <person name="Land M."/>
            <person name="Chen F."/>
            <person name="Bruce D."/>
            <person name="Goodwin L."/>
            <person name="Pitluck S."/>
            <person name="Ivanova N."/>
            <person name="Mavromatis K."/>
            <person name="Mikhailova N."/>
            <person name="Pati A."/>
            <person name="Chen A."/>
            <person name="Palaniappan K."/>
            <person name="Hauser L."/>
            <person name="Chang Y.J."/>
            <person name="Jeffries C.D."/>
            <person name="Munk C."/>
            <person name="Kiss H."/>
            <person name="Chain P."/>
            <person name="Han C."/>
            <person name="Brettin T."/>
            <person name="Detter J.C."/>
            <person name="Schuler E."/>
            <person name="Goker M."/>
            <person name="Rohde M."/>
            <person name="Bristow J."/>
            <person name="Eisen J.A."/>
            <person name="Markowitz V."/>
            <person name="Hugenholtz P."/>
            <person name="Kyrpides N.C."/>
            <person name="Klenk H.P."/>
        </authorList>
    </citation>
    <scope>NUCLEOTIDE SEQUENCE [LARGE SCALE GENOMIC DNA]</scope>
    <source>
        <strain evidence="3 4">DSM 5692</strain>
    </source>
</reference>
<dbReference type="Proteomes" id="UP000001052">
    <property type="component" value="Chromosome"/>
</dbReference>
<keyword evidence="1" id="KW-0732">Signal</keyword>
<evidence type="ECO:0000313" key="3">
    <source>
        <dbReference type="EMBL" id="ACV69062.1"/>
    </source>
</evidence>
<gene>
    <name evidence="3" type="ordered locus">Dret_1778</name>
</gene>
<proteinExistence type="predicted"/>
<dbReference type="HOGENOM" id="CLU_048239_0_0_7"/>
<evidence type="ECO:0000259" key="2">
    <source>
        <dbReference type="Pfam" id="PF01551"/>
    </source>
</evidence>
<name>C8X3R5_DESRD</name>
<sequence>MARRKGQGSSRKGTFLVFLLLLLLAGGGTLYFLNAEGTPPQITLTPQTSYIGQDAQLEVALQDPDSGLRQVTVTAVQNGTRIQVLPPTDIRGGQWQQAFSLKNLGLREAPFELQVVATDRSWRRLGKGNIAQVQHQFTLDTTMPSVGVQSVHHNLNQGGSGMVTFSASEPLARAGVQIGESFFPAYQTENDDWICLFAFPYFATPGEDHPVLVAEDRAANKFRTGFTYHVNARNFPQDRIRVSDAFLQAKMPQFQNDFPEAGTLLQVFLQVNGPMRDQNRSWLREVGQKTVAKRLWEGKFLRLPNAARRASFGDQRTYVHGGEAIDRATHLGVDLASVARAEVPAANSGRVVFSDFLGIYGNVVVIDHGFGLQSLYAHLSKSMVQEGQEVTKEQIIGKTGATGLAGGDHLHFAMLVSGQPVNPVEWWDTNWIANNILSKWEYLQENAS</sequence>